<dbReference type="AlphaFoldDB" id="A0A7E4W619"/>
<protein>
    <submittedName>
        <fullName evidence="3">Reverse transcriptase domain-containing protein</fullName>
    </submittedName>
</protein>
<proteinExistence type="predicted"/>
<reference evidence="3" key="2">
    <citation type="submission" date="2020-10" db="UniProtKB">
        <authorList>
            <consortium name="WormBaseParasite"/>
        </authorList>
    </citation>
    <scope>IDENTIFICATION</scope>
</reference>
<dbReference type="WBParaSite" id="Pan_g7817.t1">
    <property type="protein sequence ID" value="Pan_g7817.t1"/>
    <property type="gene ID" value="Pan_g7817"/>
</dbReference>
<name>A0A7E4W619_PANRE</name>
<dbReference type="PANTHER" id="PTHR19446">
    <property type="entry name" value="REVERSE TRANSCRIPTASES"/>
    <property type="match status" value="1"/>
</dbReference>
<dbReference type="Proteomes" id="UP000492821">
    <property type="component" value="Unassembled WGS sequence"/>
</dbReference>
<evidence type="ECO:0000259" key="1">
    <source>
        <dbReference type="PROSITE" id="PS50878"/>
    </source>
</evidence>
<sequence>SVIHDARQRGQTAVVAWLDFRNAFPSVPHTTITDALTWTGLDEEAIDLNNNLYDGCTTKIRTQDGTTSAIPINSGVRQGCPLSPII</sequence>
<reference evidence="2" key="1">
    <citation type="journal article" date="2013" name="Genetics">
        <title>The draft genome and transcriptome of Panagrellus redivivus are shaped by the harsh demands of a free-living lifestyle.</title>
        <authorList>
            <person name="Srinivasan J."/>
            <person name="Dillman A.R."/>
            <person name="Macchietto M.G."/>
            <person name="Heikkinen L."/>
            <person name="Lakso M."/>
            <person name="Fracchia K.M."/>
            <person name="Antoshechkin I."/>
            <person name="Mortazavi A."/>
            <person name="Wong G."/>
            <person name="Sternberg P.W."/>
        </authorList>
    </citation>
    <scope>NUCLEOTIDE SEQUENCE [LARGE SCALE GENOMIC DNA]</scope>
    <source>
        <strain evidence="2">MT8872</strain>
    </source>
</reference>
<evidence type="ECO:0000313" key="3">
    <source>
        <dbReference type="WBParaSite" id="Pan_g7817.t1"/>
    </source>
</evidence>
<organism evidence="2 3">
    <name type="scientific">Panagrellus redivivus</name>
    <name type="common">Microworm</name>
    <dbReference type="NCBI Taxonomy" id="6233"/>
    <lineage>
        <taxon>Eukaryota</taxon>
        <taxon>Metazoa</taxon>
        <taxon>Ecdysozoa</taxon>
        <taxon>Nematoda</taxon>
        <taxon>Chromadorea</taxon>
        <taxon>Rhabditida</taxon>
        <taxon>Tylenchina</taxon>
        <taxon>Panagrolaimomorpha</taxon>
        <taxon>Panagrolaimoidea</taxon>
        <taxon>Panagrolaimidae</taxon>
        <taxon>Panagrellus</taxon>
    </lineage>
</organism>
<feature type="domain" description="Reverse transcriptase" evidence="1">
    <location>
        <begin position="1"/>
        <end position="86"/>
    </location>
</feature>
<keyword evidence="2" id="KW-1185">Reference proteome</keyword>
<dbReference type="Pfam" id="PF00078">
    <property type="entry name" value="RVT_1"/>
    <property type="match status" value="1"/>
</dbReference>
<accession>A0A7E4W619</accession>
<evidence type="ECO:0000313" key="2">
    <source>
        <dbReference type="Proteomes" id="UP000492821"/>
    </source>
</evidence>
<dbReference type="InterPro" id="IPR000477">
    <property type="entry name" value="RT_dom"/>
</dbReference>
<dbReference type="PROSITE" id="PS50878">
    <property type="entry name" value="RT_POL"/>
    <property type="match status" value="1"/>
</dbReference>